<dbReference type="Proteomes" id="UP000780801">
    <property type="component" value="Unassembled WGS sequence"/>
</dbReference>
<keyword evidence="2" id="KW-1185">Reference proteome</keyword>
<protein>
    <submittedName>
        <fullName evidence="1">Uncharacterized protein</fullName>
    </submittedName>
</protein>
<feature type="non-terminal residue" evidence="1">
    <location>
        <position position="64"/>
    </location>
</feature>
<evidence type="ECO:0000313" key="1">
    <source>
        <dbReference type="EMBL" id="KAF9580128.1"/>
    </source>
</evidence>
<dbReference type="AlphaFoldDB" id="A0A9P6FQR6"/>
<reference evidence="1" key="1">
    <citation type="journal article" date="2020" name="Fungal Divers.">
        <title>Resolving the Mortierellaceae phylogeny through synthesis of multi-gene phylogenetics and phylogenomics.</title>
        <authorList>
            <person name="Vandepol N."/>
            <person name="Liber J."/>
            <person name="Desiro A."/>
            <person name="Na H."/>
            <person name="Kennedy M."/>
            <person name="Barry K."/>
            <person name="Grigoriev I.V."/>
            <person name="Miller A.N."/>
            <person name="O'Donnell K."/>
            <person name="Stajich J.E."/>
            <person name="Bonito G."/>
        </authorList>
    </citation>
    <scope>NUCLEOTIDE SEQUENCE</scope>
    <source>
        <strain evidence="1">KOD1015</strain>
    </source>
</reference>
<organism evidence="1 2">
    <name type="scientific">Lunasporangiospora selenospora</name>
    <dbReference type="NCBI Taxonomy" id="979761"/>
    <lineage>
        <taxon>Eukaryota</taxon>
        <taxon>Fungi</taxon>
        <taxon>Fungi incertae sedis</taxon>
        <taxon>Mucoromycota</taxon>
        <taxon>Mortierellomycotina</taxon>
        <taxon>Mortierellomycetes</taxon>
        <taxon>Mortierellales</taxon>
        <taxon>Mortierellaceae</taxon>
        <taxon>Lunasporangiospora</taxon>
    </lineage>
</organism>
<name>A0A9P6FQR6_9FUNG</name>
<evidence type="ECO:0000313" key="2">
    <source>
        <dbReference type="Proteomes" id="UP000780801"/>
    </source>
</evidence>
<dbReference type="EMBL" id="JAABOA010002264">
    <property type="protein sequence ID" value="KAF9580128.1"/>
    <property type="molecule type" value="Genomic_DNA"/>
</dbReference>
<comment type="caution">
    <text evidence="1">The sequence shown here is derived from an EMBL/GenBank/DDBJ whole genome shotgun (WGS) entry which is preliminary data.</text>
</comment>
<gene>
    <name evidence="1" type="ORF">BGW38_003348</name>
</gene>
<accession>A0A9P6FQR6</accession>
<sequence>MSGASLKVFRVKEELSLWQSYIYKLSILMIQLKTLHRKVLMMRLGLRVTMTLQVHNGLTQSISK</sequence>
<proteinExistence type="predicted"/>